<dbReference type="EMBL" id="CAADFT010000119">
    <property type="protein sequence ID" value="VFK48561.1"/>
    <property type="molecule type" value="Genomic_DNA"/>
</dbReference>
<accession>A0A450Z448</accession>
<protein>
    <submittedName>
        <fullName evidence="1">Uncharacterized protein</fullName>
    </submittedName>
</protein>
<name>A0A450Z448_9GAMM</name>
<proteinExistence type="predicted"/>
<reference evidence="1" key="1">
    <citation type="submission" date="2019-02" db="EMBL/GenBank/DDBJ databases">
        <authorList>
            <person name="Gruber-Vodicka R. H."/>
            <person name="Seah K. B. B."/>
        </authorList>
    </citation>
    <scope>NUCLEOTIDE SEQUENCE</scope>
    <source>
        <strain evidence="1">BECK_BZ125</strain>
    </source>
</reference>
<gene>
    <name evidence="1" type="ORF">BECKTC1821E_GA0114239_11191</name>
</gene>
<sequence length="130" mass="14132">MWTLWARGLRVWVGGGQHGCCPRAIHTSRRAKDGGRDLSSARLRSPIVEHDASSGQVFGESFPMYRGLIISTEGRDLVRPMSLPISLATIGAIDLLASCKIRQFNAVDSALGYEPLTIHSPREVVEGSSD</sequence>
<organism evidence="1">
    <name type="scientific">Candidatus Kentrum sp. TC</name>
    <dbReference type="NCBI Taxonomy" id="2126339"/>
    <lineage>
        <taxon>Bacteria</taxon>
        <taxon>Pseudomonadati</taxon>
        <taxon>Pseudomonadota</taxon>
        <taxon>Gammaproteobacteria</taxon>
        <taxon>Candidatus Kentrum</taxon>
    </lineage>
</organism>
<evidence type="ECO:0000313" key="1">
    <source>
        <dbReference type="EMBL" id="VFK48561.1"/>
    </source>
</evidence>
<dbReference type="AlphaFoldDB" id="A0A450Z448"/>